<dbReference type="Proteomes" id="UP000321328">
    <property type="component" value="Unassembled WGS sequence"/>
</dbReference>
<dbReference type="STRING" id="1123024.GCA_000423625_04013"/>
<dbReference type="RefSeq" id="WP_028931374.1">
    <property type="nucleotide sequence ID" value="NZ_AUII01000025.1"/>
</dbReference>
<evidence type="ECO:0000313" key="3">
    <source>
        <dbReference type="EMBL" id="GEL20512.1"/>
    </source>
</evidence>
<dbReference type="AlphaFoldDB" id="A0A511D6Y1"/>
<dbReference type="PANTHER" id="PTHR43674">
    <property type="entry name" value="NITRILASE C965.09-RELATED"/>
    <property type="match status" value="1"/>
</dbReference>
<keyword evidence="4" id="KW-1185">Reference proteome</keyword>
<evidence type="ECO:0000259" key="2">
    <source>
        <dbReference type="PROSITE" id="PS50263"/>
    </source>
</evidence>
<organism evidence="3 4">
    <name type="scientific">Pseudonocardia asaccharolytica DSM 44247 = NBRC 16224</name>
    <dbReference type="NCBI Taxonomy" id="1123024"/>
    <lineage>
        <taxon>Bacteria</taxon>
        <taxon>Bacillati</taxon>
        <taxon>Actinomycetota</taxon>
        <taxon>Actinomycetes</taxon>
        <taxon>Pseudonocardiales</taxon>
        <taxon>Pseudonocardiaceae</taxon>
        <taxon>Pseudonocardia</taxon>
    </lineage>
</organism>
<keyword evidence="1 3" id="KW-0378">Hydrolase</keyword>
<dbReference type="InterPro" id="IPR003010">
    <property type="entry name" value="C-N_Hydrolase"/>
</dbReference>
<reference evidence="3 4" key="1">
    <citation type="submission" date="2019-07" db="EMBL/GenBank/DDBJ databases">
        <title>Whole genome shotgun sequence of Pseudonocardia asaccharolytica NBRC 16224.</title>
        <authorList>
            <person name="Hosoyama A."/>
            <person name="Uohara A."/>
            <person name="Ohji S."/>
            <person name="Ichikawa N."/>
        </authorList>
    </citation>
    <scope>NUCLEOTIDE SEQUENCE [LARGE SCALE GENOMIC DNA]</scope>
    <source>
        <strain evidence="3 4">NBRC 16224</strain>
    </source>
</reference>
<comment type="caution">
    <text evidence="3">The sequence shown here is derived from an EMBL/GenBank/DDBJ whole genome shotgun (WGS) entry which is preliminary data.</text>
</comment>
<feature type="domain" description="CN hydrolase" evidence="2">
    <location>
        <begin position="1"/>
        <end position="246"/>
    </location>
</feature>
<dbReference type="InterPro" id="IPR036526">
    <property type="entry name" value="C-N_Hydrolase_sf"/>
</dbReference>
<dbReference type="EMBL" id="BJVI01000075">
    <property type="protein sequence ID" value="GEL20512.1"/>
    <property type="molecule type" value="Genomic_DNA"/>
</dbReference>
<dbReference type="PANTHER" id="PTHR43674:SF2">
    <property type="entry name" value="BETA-UREIDOPROPIONASE"/>
    <property type="match status" value="1"/>
</dbReference>
<proteinExistence type="predicted"/>
<dbReference type="Gene3D" id="3.60.110.10">
    <property type="entry name" value="Carbon-nitrogen hydrolase"/>
    <property type="match status" value="1"/>
</dbReference>
<protein>
    <submittedName>
        <fullName evidence="3">Carbon-nitrogen hydrolase</fullName>
    </submittedName>
</protein>
<dbReference type="Pfam" id="PF00795">
    <property type="entry name" value="CN_hydrolase"/>
    <property type="match status" value="1"/>
</dbReference>
<dbReference type="OrthoDB" id="9760188at2"/>
<name>A0A511D6Y1_9PSEU</name>
<evidence type="ECO:0000256" key="1">
    <source>
        <dbReference type="ARBA" id="ARBA00022801"/>
    </source>
</evidence>
<dbReference type="SUPFAM" id="SSF56317">
    <property type="entry name" value="Carbon-nitrogen hydrolase"/>
    <property type="match status" value="1"/>
</dbReference>
<dbReference type="GO" id="GO:0050126">
    <property type="term" value="F:N-carbamoylputrescine amidase activity"/>
    <property type="evidence" value="ECO:0007669"/>
    <property type="project" value="TreeGrafter"/>
</dbReference>
<dbReference type="PROSITE" id="PS50263">
    <property type="entry name" value="CN_HYDROLASE"/>
    <property type="match status" value="1"/>
</dbReference>
<gene>
    <name evidence="3" type="ORF">PA7_43490</name>
</gene>
<evidence type="ECO:0000313" key="4">
    <source>
        <dbReference type="Proteomes" id="UP000321328"/>
    </source>
</evidence>
<accession>A0A511D6Y1</accession>
<dbReference type="GO" id="GO:0033388">
    <property type="term" value="P:putrescine biosynthetic process from arginine"/>
    <property type="evidence" value="ECO:0007669"/>
    <property type="project" value="TreeGrafter"/>
</dbReference>
<sequence length="281" mass="31460">MRITLAQVGGVLGDVEANLDRAEQAVANAVEEGSELIVFPELHLSGYSIGLIDEDLSLRADDRGLRRIAKRAGDAGVVLGFVEDGPGVHTYNSAAYFQDGHLVHVHRKLYLPTYTVFEERKHFTPGPSLRAFPAAEDTRMAILVCNDAWQPQLAFLATQDGALVLLVPASSAQSQFPERYDSKTYWRDITRFYARMFQLYVVFVNRVGTEGDLHFWGGSHVVDPWGEIIAEAPEDVEHLLTVDIDLTDVRRRRRAIPLVKEARLALINREVHRLLDEGGDQ</sequence>
<dbReference type="InterPro" id="IPR050345">
    <property type="entry name" value="Aliph_Amidase/BUP"/>
</dbReference>